<evidence type="ECO:0000313" key="9">
    <source>
        <dbReference type="Proteomes" id="UP000092462"/>
    </source>
</evidence>
<dbReference type="GO" id="GO:0000387">
    <property type="term" value="P:spliceosomal snRNP assembly"/>
    <property type="evidence" value="ECO:0007669"/>
    <property type="project" value="UniProtKB-UniRule"/>
</dbReference>
<dbReference type="GO" id="GO:0032797">
    <property type="term" value="C:SMN complex"/>
    <property type="evidence" value="ECO:0007669"/>
    <property type="project" value="UniProtKB-UniRule"/>
</dbReference>
<dbReference type="VEuPathDB" id="VectorBase:PPAI000467"/>
<keyword evidence="9" id="KW-1185">Reference proteome</keyword>
<evidence type="ECO:0000256" key="1">
    <source>
        <dbReference type="ARBA" id="ARBA00004496"/>
    </source>
</evidence>
<accession>A0A1B0CZE5</accession>
<dbReference type="Pfam" id="PF04938">
    <property type="entry name" value="SIP1"/>
    <property type="match status" value="1"/>
</dbReference>
<organism evidence="8 9">
    <name type="scientific">Phlebotomus papatasi</name>
    <name type="common">Sandfly</name>
    <dbReference type="NCBI Taxonomy" id="29031"/>
    <lineage>
        <taxon>Eukaryota</taxon>
        <taxon>Metazoa</taxon>
        <taxon>Ecdysozoa</taxon>
        <taxon>Arthropoda</taxon>
        <taxon>Hexapoda</taxon>
        <taxon>Insecta</taxon>
        <taxon>Pterygota</taxon>
        <taxon>Neoptera</taxon>
        <taxon>Endopterygota</taxon>
        <taxon>Diptera</taxon>
        <taxon>Nematocera</taxon>
        <taxon>Psychodoidea</taxon>
        <taxon>Psychodidae</taxon>
        <taxon>Phlebotomus</taxon>
        <taxon>Phlebotomus</taxon>
    </lineage>
</organism>
<dbReference type="PIRSF" id="PIRSF038038">
    <property type="entry name" value="SMN_Gemin2"/>
    <property type="match status" value="1"/>
</dbReference>
<comment type="function">
    <text evidence="7">The SMN complex catalyzes the assembly of small nuclear ribonucleoproteins (snRNPs), the building blocks of the spliceosome, and thereby plays an important role in the splicing of cellular pre-mRNAs.</text>
</comment>
<keyword evidence="3 7" id="KW-0507">mRNA processing</keyword>
<dbReference type="VEuPathDB" id="VectorBase:PPAPM1_007626"/>
<evidence type="ECO:0000256" key="4">
    <source>
        <dbReference type="ARBA" id="ARBA00023187"/>
    </source>
</evidence>
<dbReference type="PANTHER" id="PTHR12794:SF0">
    <property type="entry name" value="GEM-ASSOCIATED PROTEIN 2"/>
    <property type="match status" value="1"/>
</dbReference>
<protein>
    <recommendedName>
        <fullName evidence="6 7">Gem-associated protein 2</fullName>
    </recommendedName>
</protein>
<dbReference type="GO" id="GO:0005681">
    <property type="term" value="C:spliceosomal complex"/>
    <property type="evidence" value="ECO:0007669"/>
    <property type="project" value="UniProtKB-UniRule"/>
</dbReference>
<dbReference type="PANTHER" id="PTHR12794">
    <property type="entry name" value="GEMIN2"/>
    <property type="match status" value="1"/>
</dbReference>
<evidence type="ECO:0000256" key="6">
    <source>
        <dbReference type="ARBA" id="ARBA00047179"/>
    </source>
</evidence>
<dbReference type="GO" id="GO:0000245">
    <property type="term" value="P:spliceosomal complex assembly"/>
    <property type="evidence" value="ECO:0007669"/>
    <property type="project" value="UniProtKB-UniRule"/>
</dbReference>
<evidence type="ECO:0000256" key="7">
    <source>
        <dbReference type="PIRNR" id="PIRNR038038"/>
    </source>
</evidence>
<dbReference type="InterPro" id="IPR035426">
    <property type="entry name" value="Gemin2/Brr1"/>
</dbReference>
<dbReference type="Gene3D" id="1.20.58.1070">
    <property type="match status" value="1"/>
</dbReference>
<evidence type="ECO:0000256" key="2">
    <source>
        <dbReference type="ARBA" id="ARBA00022490"/>
    </source>
</evidence>
<keyword evidence="4 7" id="KW-0508">mRNA splicing</keyword>
<comment type="subcellular location">
    <subcellularLocation>
        <location evidence="1">Cytoplasm</location>
    </subcellularLocation>
</comment>
<sequence>MFRRKGKERNALKMPVKGQDFVEKIPESLQQVALAVPPIGANFDPDTPPETGEQYLQQVIYERTQRVPEVVYNHHDRPPDRVGVSWEAVGNTSITSTAPEDLLPTKEWCEIQCETFRELQARISSIRISKKLPVNLPSIPGYCPSEWLDFCSHQAPHLKYMIQISQAQLEELLHNFVEWSQEEKANLCESSGDSWLAQWIYATLACLHQPLEPSIHFCLRQIARICIAARNSITSESILQATPLNLIICIIAKVFGQVDLMELW</sequence>
<evidence type="ECO:0000256" key="3">
    <source>
        <dbReference type="ARBA" id="ARBA00022664"/>
    </source>
</evidence>
<name>A0A1B0CZE5_PHLPP</name>
<dbReference type="EMBL" id="AJVK01020704">
    <property type="status" value="NOT_ANNOTATED_CDS"/>
    <property type="molecule type" value="Genomic_DNA"/>
</dbReference>
<comment type="similarity">
    <text evidence="5 7">Belongs to the gemin-2 family.</text>
</comment>
<evidence type="ECO:0000313" key="8">
    <source>
        <dbReference type="EnsemblMetazoa" id="PPAI000467-PA"/>
    </source>
</evidence>
<reference evidence="8" key="1">
    <citation type="submission" date="2022-08" db="UniProtKB">
        <authorList>
            <consortium name="EnsemblMetazoa"/>
        </authorList>
    </citation>
    <scope>IDENTIFICATION</scope>
    <source>
        <strain evidence="8">Israel</strain>
    </source>
</reference>
<comment type="subunit">
    <text evidence="7">Part of the core SMN complex.</text>
</comment>
<dbReference type="Proteomes" id="UP000092462">
    <property type="component" value="Unassembled WGS sequence"/>
</dbReference>
<evidence type="ECO:0000256" key="5">
    <source>
        <dbReference type="ARBA" id="ARBA00025758"/>
    </source>
</evidence>
<proteinExistence type="inferred from homology"/>
<dbReference type="EnsemblMetazoa" id="PPAI000467-RA">
    <property type="protein sequence ID" value="PPAI000467-PA"/>
    <property type="gene ID" value="PPAI000467"/>
</dbReference>
<keyword evidence="2 7" id="KW-0963">Cytoplasm</keyword>
<dbReference type="InterPro" id="IPR017364">
    <property type="entry name" value="GEMIN2"/>
</dbReference>
<dbReference type="AlphaFoldDB" id="A0A1B0CZE5"/>